<reference evidence="3" key="1">
    <citation type="submission" date="2020-06" db="EMBL/GenBank/DDBJ databases">
        <authorList>
            <person name="Li T."/>
            <person name="Hu X."/>
            <person name="Zhang T."/>
            <person name="Song X."/>
            <person name="Zhang H."/>
            <person name="Dai N."/>
            <person name="Sheng W."/>
            <person name="Hou X."/>
            <person name="Wei L."/>
        </authorList>
    </citation>
    <scope>NUCLEOTIDE SEQUENCE</scope>
    <source>
        <strain evidence="3">G02</strain>
        <tissue evidence="3">Leaf</tissue>
    </source>
</reference>
<dbReference type="PANTHER" id="PTHR42648:SF28">
    <property type="entry name" value="TRANSPOSON-ENCODED PROTEIN WITH RIBONUCLEASE H-LIKE AND RETROVIRUS ZINC FINGER-LIKE DOMAINS"/>
    <property type="match status" value="1"/>
</dbReference>
<gene>
    <name evidence="3" type="ORF">Sradi_5423100</name>
</gene>
<evidence type="ECO:0000256" key="1">
    <source>
        <dbReference type="SAM" id="MobiDB-lite"/>
    </source>
</evidence>
<proteinExistence type="predicted"/>
<dbReference type="AlphaFoldDB" id="A0AAW2L8L7"/>
<name>A0AAW2L8L7_SESRA</name>
<comment type="caution">
    <text evidence="3">The sequence shown here is derived from an EMBL/GenBank/DDBJ whole genome shotgun (WGS) entry which is preliminary data.</text>
</comment>
<sequence>MCIYFFDHKAEALDAFKIFKAKVEKQCDKGQIEVVRTLVDILKVDKHLVLLQSFWLSKVLFLNTPFSILRIRMVAERRNRTLLDMVLSMMASSKLPKFLWIEALKTVVYILNRVPTKLDPRTIGGYFVGYAERSKGYIFHCPSNSTRIVESRNAKFLENDLISGSDKRFSKRSNVNNSESKPSTSSDGLIVEVHNAPTIQMRVEQSIKTVPQVDDHELVDPVVPHIPKNVEQPVDQQALSENVDATLEDILG</sequence>
<dbReference type="EMBL" id="JACGWJ010000025">
    <property type="protein sequence ID" value="KAL0315449.1"/>
    <property type="molecule type" value="Genomic_DNA"/>
</dbReference>
<dbReference type="InterPro" id="IPR012337">
    <property type="entry name" value="RNaseH-like_sf"/>
</dbReference>
<dbReference type="InterPro" id="IPR039537">
    <property type="entry name" value="Retrotran_Ty1/copia-like"/>
</dbReference>
<feature type="region of interest" description="Disordered" evidence="1">
    <location>
        <begin position="168"/>
        <end position="187"/>
    </location>
</feature>
<evidence type="ECO:0000259" key="2">
    <source>
        <dbReference type="Pfam" id="PF25597"/>
    </source>
</evidence>
<feature type="compositionally biased region" description="Polar residues" evidence="1">
    <location>
        <begin position="172"/>
        <end position="187"/>
    </location>
</feature>
<accession>A0AAW2L8L7</accession>
<reference evidence="3" key="2">
    <citation type="journal article" date="2024" name="Plant">
        <title>Genomic evolution and insights into agronomic trait innovations of Sesamum species.</title>
        <authorList>
            <person name="Miao H."/>
            <person name="Wang L."/>
            <person name="Qu L."/>
            <person name="Liu H."/>
            <person name="Sun Y."/>
            <person name="Le M."/>
            <person name="Wang Q."/>
            <person name="Wei S."/>
            <person name="Zheng Y."/>
            <person name="Lin W."/>
            <person name="Duan Y."/>
            <person name="Cao H."/>
            <person name="Xiong S."/>
            <person name="Wang X."/>
            <person name="Wei L."/>
            <person name="Li C."/>
            <person name="Ma Q."/>
            <person name="Ju M."/>
            <person name="Zhao R."/>
            <person name="Li G."/>
            <person name="Mu C."/>
            <person name="Tian Q."/>
            <person name="Mei H."/>
            <person name="Zhang T."/>
            <person name="Gao T."/>
            <person name="Zhang H."/>
        </authorList>
    </citation>
    <scope>NUCLEOTIDE SEQUENCE</scope>
    <source>
        <strain evidence="3">G02</strain>
    </source>
</reference>
<dbReference type="Gene3D" id="3.30.420.10">
    <property type="entry name" value="Ribonuclease H-like superfamily/Ribonuclease H"/>
    <property type="match status" value="1"/>
</dbReference>
<evidence type="ECO:0000313" key="3">
    <source>
        <dbReference type="EMBL" id="KAL0315449.1"/>
    </source>
</evidence>
<dbReference type="InterPro" id="IPR036397">
    <property type="entry name" value="RNaseH_sf"/>
</dbReference>
<dbReference type="InterPro" id="IPR057670">
    <property type="entry name" value="SH3_retrovirus"/>
</dbReference>
<protein>
    <recommendedName>
        <fullName evidence="2">Retroviral polymerase SH3-like domain-containing protein</fullName>
    </recommendedName>
</protein>
<dbReference type="GO" id="GO:0003676">
    <property type="term" value="F:nucleic acid binding"/>
    <property type="evidence" value="ECO:0007669"/>
    <property type="project" value="InterPro"/>
</dbReference>
<dbReference type="SUPFAM" id="SSF53098">
    <property type="entry name" value="Ribonuclease H-like"/>
    <property type="match status" value="1"/>
</dbReference>
<organism evidence="3">
    <name type="scientific">Sesamum radiatum</name>
    <name type="common">Black benniseed</name>
    <dbReference type="NCBI Taxonomy" id="300843"/>
    <lineage>
        <taxon>Eukaryota</taxon>
        <taxon>Viridiplantae</taxon>
        <taxon>Streptophyta</taxon>
        <taxon>Embryophyta</taxon>
        <taxon>Tracheophyta</taxon>
        <taxon>Spermatophyta</taxon>
        <taxon>Magnoliopsida</taxon>
        <taxon>eudicotyledons</taxon>
        <taxon>Gunneridae</taxon>
        <taxon>Pentapetalae</taxon>
        <taxon>asterids</taxon>
        <taxon>lamiids</taxon>
        <taxon>Lamiales</taxon>
        <taxon>Pedaliaceae</taxon>
        <taxon>Sesamum</taxon>
    </lineage>
</organism>
<dbReference type="PANTHER" id="PTHR42648">
    <property type="entry name" value="TRANSPOSASE, PUTATIVE-RELATED"/>
    <property type="match status" value="1"/>
</dbReference>
<dbReference type="Pfam" id="PF25597">
    <property type="entry name" value="SH3_retrovirus"/>
    <property type="match status" value="1"/>
</dbReference>
<feature type="domain" description="Retroviral polymerase SH3-like" evidence="2">
    <location>
        <begin position="109"/>
        <end position="162"/>
    </location>
</feature>